<comment type="caution">
    <text evidence="7">The sequence shown here is derived from an EMBL/GenBank/DDBJ whole genome shotgun (WGS) entry which is preliminary data.</text>
</comment>
<dbReference type="SUPFAM" id="SSF47090">
    <property type="entry name" value="PGBD-like"/>
    <property type="match status" value="1"/>
</dbReference>
<keyword evidence="8" id="KW-1185">Reference proteome</keyword>
<dbReference type="Gene3D" id="3.40.80.10">
    <property type="entry name" value="Peptidoglycan recognition protein-like"/>
    <property type="match status" value="1"/>
</dbReference>
<name>A0A839STE4_9PROT</name>
<protein>
    <recommendedName>
        <fullName evidence="3">N-acetylmuramoyl-L-alanine amidase</fullName>
        <ecNumber evidence="3">3.5.1.28</ecNumber>
    </recommendedName>
</protein>
<evidence type="ECO:0000256" key="5">
    <source>
        <dbReference type="ARBA" id="ARBA00023316"/>
    </source>
</evidence>
<dbReference type="GO" id="GO:0019867">
    <property type="term" value="C:outer membrane"/>
    <property type="evidence" value="ECO:0007669"/>
    <property type="project" value="TreeGrafter"/>
</dbReference>
<accession>A0A839STE4</accession>
<evidence type="ECO:0000313" key="7">
    <source>
        <dbReference type="EMBL" id="MBB3065259.1"/>
    </source>
</evidence>
<dbReference type="InterPro" id="IPR036365">
    <property type="entry name" value="PGBD-like_sf"/>
</dbReference>
<dbReference type="InterPro" id="IPR036366">
    <property type="entry name" value="PGBDSf"/>
</dbReference>
<sequence>MIIEQRPSPNQEDRPGAGLVDFLILHYTGMRSAQEALDRLCDPAAKVSAHYCIDEDGRTWELVPESRRAWHAGVCYWDGITDINSRSIGIELVNPGHAFGYRPFPQAQIESLENLCRSVLERHNIAPQRILGHSDLAPLRKEDPGELFPWRRLAENGIGLWCDEPLDTDRDLVGALQEIGYGYMDEDAGKVIAAFQRHWRPASVTGKDDPETRGLAAALLQRIEQSFA</sequence>
<evidence type="ECO:0000256" key="1">
    <source>
        <dbReference type="ARBA" id="ARBA00001561"/>
    </source>
</evidence>
<dbReference type="RefSeq" id="WP_183416058.1">
    <property type="nucleotide sequence ID" value="NZ_JACHXA010000003.1"/>
</dbReference>
<dbReference type="GO" id="GO:0008745">
    <property type="term" value="F:N-acetylmuramoyl-L-alanine amidase activity"/>
    <property type="evidence" value="ECO:0007669"/>
    <property type="project" value="UniProtKB-EC"/>
</dbReference>
<gene>
    <name evidence="7" type="ORF">FHR98_001538</name>
</gene>
<dbReference type="Pfam" id="PF01510">
    <property type="entry name" value="Amidase_2"/>
    <property type="match status" value="1"/>
</dbReference>
<evidence type="ECO:0000313" key="8">
    <source>
        <dbReference type="Proteomes" id="UP000581135"/>
    </source>
</evidence>
<dbReference type="EMBL" id="JACHXA010000003">
    <property type="protein sequence ID" value="MBB3065259.1"/>
    <property type="molecule type" value="Genomic_DNA"/>
</dbReference>
<comment type="catalytic activity">
    <reaction evidence="1">
        <text>Hydrolyzes the link between N-acetylmuramoyl residues and L-amino acid residues in certain cell-wall glycopeptides.</text>
        <dbReference type="EC" id="3.5.1.28"/>
    </reaction>
</comment>
<proteinExistence type="inferred from homology"/>
<evidence type="ECO:0000256" key="3">
    <source>
        <dbReference type="ARBA" id="ARBA00011901"/>
    </source>
</evidence>
<reference evidence="7 8" key="1">
    <citation type="submission" date="2020-08" db="EMBL/GenBank/DDBJ databases">
        <title>Genomic Encyclopedia of Type Strains, Phase III (KMG-III): the genomes of soil and plant-associated and newly described type strains.</title>
        <authorList>
            <person name="Whitman W."/>
        </authorList>
    </citation>
    <scope>NUCLEOTIDE SEQUENCE [LARGE SCALE GENOMIC DNA]</scope>
    <source>
        <strain evidence="7 8">CECT 8803</strain>
    </source>
</reference>
<dbReference type="Proteomes" id="UP000581135">
    <property type="component" value="Unassembled WGS sequence"/>
</dbReference>
<evidence type="ECO:0000259" key="6">
    <source>
        <dbReference type="SMART" id="SM00644"/>
    </source>
</evidence>
<dbReference type="PANTHER" id="PTHR30417">
    <property type="entry name" value="N-ACETYLMURAMOYL-L-ALANINE AMIDASE AMID"/>
    <property type="match status" value="1"/>
</dbReference>
<dbReference type="GO" id="GO:0071555">
    <property type="term" value="P:cell wall organization"/>
    <property type="evidence" value="ECO:0007669"/>
    <property type="project" value="UniProtKB-KW"/>
</dbReference>
<dbReference type="Gene3D" id="1.10.101.10">
    <property type="entry name" value="PGBD-like superfamily/PGBD"/>
    <property type="match status" value="1"/>
</dbReference>
<keyword evidence="5" id="KW-0961">Cell wall biogenesis/degradation</keyword>
<keyword evidence="4 7" id="KW-0378">Hydrolase</keyword>
<dbReference type="PANTHER" id="PTHR30417:SF1">
    <property type="entry name" value="N-ACETYLMURAMOYL-L-ALANINE AMIDASE AMID"/>
    <property type="match status" value="1"/>
</dbReference>
<dbReference type="GO" id="GO:0009254">
    <property type="term" value="P:peptidoglycan turnover"/>
    <property type="evidence" value="ECO:0007669"/>
    <property type="project" value="TreeGrafter"/>
</dbReference>
<dbReference type="SUPFAM" id="SSF55846">
    <property type="entry name" value="N-acetylmuramoyl-L-alanine amidase-like"/>
    <property type="match status" value="1"/>
</dbReference>
<dbReference type="InterPro" id="IPR036505">
    <property type="entry name" value="Amidase/PGRP_sf"/>
</dbReference>
<dbReference type="SMART" id="SM00644">
    <property type="entry name" value="Ami_2"/>
    <property type="match status" value="1"/>
</dbReference>
<feature type="domain" description="N-acetylmuramoyl-L-alanine amidase" evidence="6">
    <location>
        <begin position="9"/>
        <end position="145"/>
    </location>
</feature>
<organism evidence="7 8">
    <name type="scientific">Limibacillus halophilus</name>
    <dbReference type="NCBI Taxonomy" id="1579333"/>
    <lineage>
        <taxon>Bacteria</taxon>
        <taxon>Pseudomonadati</taxon>
        <taxon>Pseudomonadota</taxon>
        <taxon>Alphaproteobacteria</taxon>
        <taxon>Rhodospirillales</taxon>
        <taxon>Rhodovibrionaceae</taxon>
        <taxon>Limibacillus</taxon>
    </lineage>
</organism>
<dbReference type="CDD" id="cd06583">
    <property type="entry name" value="PGRP"/>
    <property type="match status" value="1"/>
</dbReference>
<comment type="similarity">
    <text evidence="2">Belongs to the N-acetylmuramoyl-L-alanine amidase 2 family.</text>
</comment>
<dbReference type="GO" id="GO:0009253">
    <property type="term" value="P:peptidoglycan catabolic process"/>
    <property type="evidence" value="ECO:0007669"/>
    <property type="project" value="InterPro"/>
</dbReference>
<evidence type="ECO:0000256" key="4">
    <source>
        <dbReference type="ARBA" id="ARBA00022801"/>
    </source>
</evidence>
<dbReference type="InterPro" id="IPR002502">
    <property type="entry name" value="Amidase_domain"/>
</dbReference>
<dbReference type="AlphaFoldDB" id="A0A839STE4"/>
<evidence type="ECO:0000256" key="2">
    <source>
        <dbReference type="ARBA" id="ARBA00007553"/>
    </source>
</evidence>
<dbReference type="InterPro" id="IPR051206">
    <property type="entry name" value="NAMLAA_amidase_2"/>
</dbReference>
<dbReference type="EC" id="3.5.1.28" evidence="3"/>